<evidence type="ECO:0000313" key="2">
    <source>
        <dbReference type="EMBL" id="GAA3987385.1"/>
    </source>
</evidence>
<dbReference type="PANTHER" id="PTHR46696:SF1">
    <property type="entry name" value="CYTOCHROME P450 YJIB-RELATED"/>
    <property type="match status" value="1"/>
</dbReference>
<dbReference type="InterPro" id="IPR001128">
    <property type="entry name" value="Cyt_P450"/>
</dbReference>
<dbReference type="Proteomes" id="UP001501747">
    <property type="component" value="Unassembled WGS sequence"/>
</dbReference>
<accession>A0ABP7QSG9</accession>
<organism evidence="2 3">
    <name type="scientific">Allokutzneria multivorans</name>
    <dbReference type="NCBI Taxonomy" id="1142134"/>
    <lineage>
        <taxon>Bacteria</taxon>
        <taxon>Bacillati</taxon>
        <taxon>Actinomycetota</taxon>
        <taxon>Actinomycetes</taxon>
        <taxon>Pseudonocardiales</taxon>
        <taxon>Pseudonocardiaceae</taxon>
        <taxon>Allokutzneria</taxon>
    </lineage>
</organism>
<dbReference type="InterPro" id="IPR036396">
    <property type="entry name" value="Cyt_P450_sf"/>
</dbReference>
<comment type="caution">
    <text evidence="2">The sequence shown here is derived from an EMBL/GenBank/DDBJ whole genome shotgun (WGS) entry which is preliminary data.</text>
</comment>
<proteinExistence type="inferred from homology"/>
<dbReference type="EMBL" id="BAABAL010000003">
    <property type="protein sequence ID" value="GAA3987385.1"/>
    <property type="molecule type" value="Genomic_DNA"/>
</dbReference>
<protein>
    <recommendedName>
        <fullName evidence="4">Cytochrome P450</fullName>
    </recommendedName>
</protein>
<dbReference type="SUPFAM" id="SSF48264">
    <property type="entry name" value="Cytochrome P450"/>
    <property type="match status" value="1"/>
</dbReference>
<dbReference type="RefSeq" id="WP_344870509.1">
    <property type="nucleotide sequence ID" value="NZ_BAABAL010000003.1"/>
</dbReference>
<evidence type="ECO:0000313" key="3">
    <source>
        <dbReference type="Proteomes" id="UP001501747"/>
    </source>
</evidence>
<dbReference type="Pfam" id="PF00067">
    <property type="entry name" value="p450"/>
    <property type="match status" value="1"/>
</dbReference>
<keyword evidence="3" id="KW-1185">Reference proteome</keyword>
<reference evidence="3" key="1">
    <citation type="journal article" date="2019" name="Int. J. Syst. Evol. Microbiol.">
        <title>The Global Catalogue of Microorganisms (GCM) 10K type strain sequencing project: providing services to taxonomists for standard genome sequencing and annotation.</title>
        <authorList>
            <consortium name="The Broad Institute Genomics Platform"/>
            <consortium name="The Broad Institute Genome Sequencing Center for Infectious Disease"/>
            <person name="Wu L."/>
            <person name="Ma J."/>
        </authorList>
    </citation>
    <scope>NUCLEOTIDE SEQUENCE [LARGE SCALE GENOMIC DNA]</scope>
    <source>
        <strain evidence="3">JCM 17342</strain>
    </source>
</reference>
<sequence>MLVLRTYDQVSAALADPDLSVVPPPERDSALGWLRSAVCRFSSGAAHARRRALVEAPLRALSPDALRRRASGRSPETAAVEVLAEALGIAVEPAVVLAAARAYLPPVEPTPADDAAVDSLIAALGGTRDEPTAARACVLLQAAASTAALIRNALPYKDFGTPEAVLTETLRHSPPIPVMRRQHLDGTLVELDLVAANRDPAVFTDPETFDVSRPNNHVHLIFGAGLRPCPGDNHALAIAAGVLEGSPR</sequence>
<evidence type="ECO:0008006" key="4">
    <source>
        <dbReference type="Google" id="ProtNLM"/>
    </source>
</evidence>
<dbReference type="Gene3D" id="1.10.630.10">
    <property type="entry name" value="Cytochrome P450"/>
    <property type="match status" value="1"/>
</dbReference>
<comment type="similarity">
    <text evidence="1">Belongs to the cytochrome P450 family.</text>
</comment>
<dbReference type="PANTHER" id="PTHR46696">
    <property type="entry name" value="P450, PUTATIVE (EUROFUNG)-RELATED"/>
    <property type="match status" value="1"/>
</dbReference>
<gene>
    <name evidence="2" type="ORF">GCM10022247_02130</name>
</gene>
<name>A0ABP7QSG9_9PSEU</name>
<evidence type="ECO:0000256" key="1">
    <source>
        <dbReference type="ARBA" id="ARBA00010617"/>
    </source>
</evidence>